<gene>
    <name evidence="5" type="ORF">OEZ85_009290</name>
</gene>
<dbReference type="Pfam" id="PF04030">
    <property type="entry name" value="ALO"/>
    <property type="match status" value="1"/>
</dbReference>
<comment type="pathway">
    <text evidence="1">Cofactor biosynthesis; L-ascorbate biosynthesis.</text>
</comment>
<keyword evidence="3" id="KW-0732">Signal</keyword>
<protein>
    <recommendedName>
        <fullName evidence="4">FAD-binding PCMH-type domain-containing protein</fullName>
    </recommendedName>
</protein>
<dbReference type="InterPro" id="IPR010031">
    <property type="entry name" value="FAD_lactone_oxidase-like"/>
</dbReference>
<dbReference type="Pfam" id="PF01565">
    <property type="entry name" value="FAD_binding_4"/>
    <property type="match status" value="1"/>
</dbReference>
<dbReference type="Gene3D" id="3.30.465.10">
    <property type="match status" value="1"/>
</dbReference>
<keyword evidence="2" id="KW-0560">Oxidoreductase</keyword>
<accession>A0ABY8UBM7</accession>
<evidence type="ECO:0000313" key="6">
    <source>
        <dbReference type="Proteomes" id="UP001244341"/>
    </source>
</evidence>
<dbReference type="PANTHER" id="PTHR43762">
    <property type="entry name" value="L-GULONOLACTONE OXIDASE"/>
    <property type="match status" value="1"/>
</dbReference>
<feature type="signal peptide" evidence="3">
    <location>
        <begin position="1"/>
        <end position="25"/>
    </location>
</feature>
<evidence type="ECO:0000256" key="2">
    <source>
        <dbReference type="ARBA" id="ARBA00023002"/>
    </source>
</evidence>
<evidence type="ECO:0000256" key="3">
    <source>
        <dbReference type="SAM" id="SignalP"/>
    </source>
</evidence>
<dbReference type="InterPro" id="IPR006094">
    <property type="entry name" value="Oxid_FAD_bind_N"/>
</dbReference>
<evidence type="ECO:0000313" key="5">
    <source>
        <dbReference type="EMBL" id="WIA17777.1"/>
    </source>
</evidence>
<sequence>MRTTQQVQRLLVVLALFAVVTGAAAQQAAKKPANANVYKTAKSYVAAYHYLQCAADSMPVPASTAEVAAIVSWYYAKARAGQRVTLRVSRPKFHSTATFVCPVAPAPIRPAAVAQERAPQGGKAPLEIAILQSKLNKVLAVDKQKYTMRVGAGMRVTELLPAATKAGMSVQIGSLPAYAGLTLAGILATSAHGSGDRTTNNLADTVLAVTWVDGRGRIRTSTRKDPEFKAFNGGVGVFGVITELLLQMTPPSNTQLITVMKDDKDMMGEINRLLKISPHILIHWRPDAANFKAFLVRPAPKGARVTPGVNMTVLPSIADQATMAPMFNIWHTTLGDDSDMSEFLCPQVTDGSVKAAWASVKGERVANVTGPTNNLAASECDEHCTWNDRRVFNGTAQDAEFTIDFEQLAGWIADVKRAFDVELREGGKAKYRCLGLGYMWIRFGQGYDGITATTSGMKRPVYVQSTWMRSRVGPLYQMRYQFVLDLIEELTLCKYKGRPHWGKKFDRTFTHPKCPVAPLYPKFGQLLALSKQHDPAGMFKTKLFDRMVNQGKFDLTPRCSALNKCYCSADVHCAAGHKCVPSLAFPGYKLCKAAMKNEPGSILPEMLMAAVNAV</sequence>
<name>A0ABY8UBM7_TETOB</name>
<evidence type="ECO:0000256" key="1">
    <source>
        <dbReference type="ARBA" id="ARBA00005147"/>
    </source>
</evidence>
<dbReference type="EMBL" id="CP126216">
    <property type="protein sequence ID" value="WIA17777.1"/>
    <property type="molecule type" value="Genomic_DNA"/>
</dbReference>
<dbReference type="PROSITE" id="PS51387">
    <property type="entry name" value="FAD_PCMH"/>
    <property type="match status" value="1"/>
</dbReference>
<dbReference type="InterPro" id="IPR007173">
    <property type="entry name" value="ALO_C"/>
</dbReference>
<proteinExistence type="predicted"/>
<dbReference type="InterPro" id="IPR016166">
    <property type="entry name" value="FAD-bd_PCMH"/>
</dbReference>
<reference evidence="5 6" key="1">
    <citation type="submission" date="2023-05" db="EMBL/GenBank/DDBJ databases">
        <title>A 100% complete, gapless, phased diploid assembly of the Scenedesmus obliquus UTEX 3031 genome.</title>
        <authorList>
            <person name="Biondi T.C."/>
            <person name="Hanschen E.R."/>
            <person name="Kwon T."/>
            <person name="Eng W."/>
            <person name="Kruse C.P.S."/>
            <person name="Koehler S.I."/>
            <person name="Kunde Y."/>
            <person name="Gleasner C.D."/>
            <person name="You Mak K.T."/>
            <person name="Polle J."/>
            <person name="Hovde B.T."/>
            <person name="Starkenburg S.R."/>
        </authorList>
    </citation>
    <scope>NUCLEOTIDE SEQUENCE [LARGE SCALE GENOMIC DNA]</scope>
    <source>
        <strain evidence="5 6">DOE0152z</strain>
    </source>
</reference>
<dbReference type="PANTHER" id="PTHR43762:SF7">
    <property type="entry name" value="FAD-BINDING PCMH-TYPE DOMAIN-CONTAINING PROTEIN"/>
    <property type="match status" value="1"/>
</dbReference>
<feature type="domain" description="FAD-binding PCMH-type" evidence="4">
    <location>
        <begin position="51"/>
        <end position="251"/>
    </location>
</feature>
<feature type="chain" id="PRO_5046448345" description="FAD-binding PCMH-type domain-containing protein" evidence="3">
    <location>
        <begin position="26"/>
        <end position="614"/>
    </location>
</feature>
<dbReference type="Proteomes" id="UP001244341">
    <property type="component" value="Chromosome 9b"/>
</dbReference>
<dbReference type="SUPFAM" id="SSF56176">
    <property type="entry name" value="FAD-binding/transporter-associated domain-like"/>
    <property type="match status" value="1"/>
</dbReference>
<dbReference type="InterPro" id="IPR036318">
    <property type="entry name" value="FAD-bd_PCMH-like_sf"/>
</dbReference>
<evidence type="ECO:0000259" key="4">
    <source>
        <dbReference type="PROSITE" id="PS51387"/>
    </source>
</evidence>
<organism evidence="5 6">
    <name type="scientific">Tetradesmus obliquus</name>
    <name type="common">Green alga</name>
    <name type="synonym">Acutodesmus obliquus</name>
    <dbReference type="NCBI Taxonomy" id="3088"/>
    <lineage>
        <taxon>Eukaryota</taxon>
        <taxon>Viridiplantae</taxon>
        <taxon>Chlorophyta</taxon>
        <taxon>core chlorophytes</taxon>
        <taxon>Chlorophyceae</taxon>
        <taxon>CS clade</taxon>
        <taxon>Sphaeropleales</taxon>
        <taxon>Scenedesmaceae</taxon>
        <taxon>Tetradesmus</taxon>
    </lineage>
</organism>
<dbReference type="InterPro" id="IPR016169">
    <property type="entry name" value="FAD-bd_PCMH_sub2"/>
</dbReference>
<keyword evidence="6" id="KW-1185">Reference proteome</keyword>